<dbReference type="SUPFAM" id="SSF53639">
    <property type="entry name" value="AraD/HMP-PK domain-like"/>
    <property type="match status" value="1"/>
</dbReference>
<accession>A0A1M5K1R5</accession>
<protein>
    <submittedName>
        <fullName evidence="4">Rhamnose utilisation protein RhaD, predicted bifunctional aldolase and dehydrogenase</fullName>
    </submittedName>
</protein>
<dbReference type="SMART" id="SM01007">
    <property type="entry name" value="Aldolase_II"/>
    <property type="match status" value="1"/>
</dbReference>
<organism evidence="4 5">
    <name type="scientific">Bradyrhizobium erythrophlei</name>
    <dbReference type="NCBI Taxonomy" id="1437360"/>
    <lineage>
        <taxon>Bacteria</taxon>
        <taxon>Pseudomonadati</taxon>
        <taxon>Pseudomonadota</taxon>
        <taxon>Alphaproteobacteria</taxon>
        <taxon>Hyphomicrobiales</taxon>
        <taxon>Nitrobacteraceae</taxon>
        <taxon>Bradyrhizobium</taxon>
    </lineage>
</organism>
<dbReference type="EMBL" id="LT670818">
    <property type="protein sequence ID" value="SHG46449.1"/>
    <property type="molecule type" value="Genomic_DNA"/>
</dbReference>
<proteinExistence type="inferred from homology"/>
<evidence type="ECO:0000313" key="4">
    <source>
        <dbReference type="EMBL" id="SHG46449.1"/>
    </source>
</evidence>
<evidence type="ECO:0000256" key="2">
    <source>
        <dbReference type="ARBA" id="ARBA00023002"/>
    </source>
</evidence>
<evidence type="ECO:0000313" key="5">
    <source>
        <dbReference type="Proteomes" id="UP000190675"/>
    </source>
</evidence>
<dbReference type="InterPro" id="IPR036409">
    <property type="entry name" value="Aldolase_II/adducin_N_sf"/>
</dbReference>
<dbReference type="InterPro" id="IPR001303">
    <property type="entry name" value="Aldolase_II/adducin_N"/>
</dbReference>
<dbReference type="Gene3D" id="3.40.50.720">
    <property type="entry name" value="NAD(P)-binding Rossmann-like Domain"/>
    <property type="match status" value="1"/>
</dbReference>
<dbReference type="Pfam" id="PF00596">
    <property type="entry name" value="Aldolase_II"/>
    <property type="match status" value="1"/>
</dbReference>
<evidence type="ECO:0000259" key="3">
    <source>
        <dbReference type="SMART" id="SM01007"/>
    </source>
</evidence>
<comment type="similarity">
    <text evidence="1">Belongs to the short-chain dehydrogenases/reductases (SDR) family.</text>
</comment>
<dbReference type="PRINTS" id="PR00081">
    <property type="entry name" value="GDHRDH"/>
</dbReference>
<dbReference type="GO" id="GO:0016491">
    <property type="term" value="F:oxidoreductase activity"/>
    <property type="evidence" value="ECO:0007669"/>
    <property type="project" value="UniProtKB-KW"/>
</dbReference>
<dbReference type="Gene3D" id="3.40.225.10">
    <property type="entry name" value="Class II aldolase/adducin N-terminal domain"/>
    <property type="match status" value="1"/>
</dbReference>
<name>A0A1M5K1R5_9BRAD</name>
<dbReference type="OrthoDB" id="9774430at2"/>
<gene>
    <name evidence="4" type="ORF">SAMN05444169_2597</name>
</gene>
<keyword evidence="2" id="KW-0560">Oxidoreductase</keyword>
<dbReference type="Pfam" id="PF13561">
    <property type="entry name" value="adh_short_C2"/>
    <property type="match status" value="1"/>
</dbReference>
<dbReference type="Proteomes" id="UP000190675">
    <property type="component" value="Chromosome I"/>
</dbReference>
<evidence type="ECO:0000256" key="1">
    <source>
        <dbReference type="ARBA" id="ARBA00006484"/>
    </source>
</evidence>
<sequence>MQSAWIDRDAETAVARYEKLGRDVGLRVYTTRLLGQDPRLVLHGGGNTSVKTTIADLNGENVEVLCVKGSGWDMGTIEPAGLPAVRLAPLLRLRAREKLSDEDMVRLQRANLIDPASPNPSVEALLHAFIPHKFIDHTHSTAVLALTDQPDGEALCREVYGARVGYVPYLMPGFGLAKAAAQMFDADPSVEGLVLVKHGIFSFGADARQAYERMIALVTLAEERLARQRKPAFVSAKLPARPARLADVAPIIRGACSLPDNRTDGAWKRFVLEFRGDDAVMNFVNGAEVVRYGQAGVVTPDHNIRIKNKPLVVATPEQGDLAGFKRAVRDAVAAYGETYRDYFGRNNARVGGIKTILDQAPRVILVPGVGLFGLGRSSKDARIAADLAEAAIATITDAEAVGRFEPLPEADLFDVEYWSLEQAKLGGARELPLAGQVAVITGAGGAIGFATAKAFAAAGAEVALLDVDEAAAQAKARAIGGAALGLRCDVTDAASVKDAFAQVAAGFGGVDIAVSNAGAAWQGRIGEVDEAVLRESFELNFYGHQRVAQAAVKIMRAQGTGGCLLFNVSKQAVNPGPDFGPYGLPKAATLFLVRQYAVDYGNEGIRANAVNADRIRSGLLTEDMIAQRSKARGLSEKDYMRGNLLGREVAAEDVAQAFLAQALALKTTADVTTVDGGNIAAALR</sequence>
<dbReference type="AlphaFoldDB" id="A0A1M5K1R5"/>
<dbReference type="NCBIfam" id="NF006192">
    <property type="entry name" value="PRK08324.1-6"/>
    <property type="match status" value="1"/>
</dbReference>
<dbReference type="RefSeq" id="WP_079566310.1">
    <property type="nucleotide sequence ID" value="NZ_LT670818.1"/>
</dbReference>
<dbReference type="PANTHER" id="PTHR43669">
    <property type="entry name" value="5-KETO-D-GLUCONATE 5-REDUCTASE"/>
    <property type="match status" value="1"/>
</dbReference>
<reference evidence="4 5" key="1">
    <citation type="submission" date="2016-11" db="EMBL/GenBank/DDBJ databases">
        <authorList>
            <person name="Jaros S."/>
            <person name="Januszkiewicz K."/>
            <person name="Wedrychowicz H."/>
        </authorList>
    </citation>
    <scope>NUCLEOTIDE SEQUENCE [LARGE SCALE GENOMIC DNA]</scope>
    <source>
        <strain evidence="4 5">GAS242</strain>
    </source>
</reference>
<dbReference type="InterPro" id="IPR002347">
    <property type="entry name" value="SDR_fam"/>
</dbReference>
<dbReference type="PANTHER" id="PTHR43669:SF3">
    <property type="entry name" value="ALCOHOL DEHYDROGENASE, PUTATIVE (AFU_ORTHOLOGUE AFUA_3G03445)-RELATED"/>
    <property type="match status" value="1"/>
</dbReference>
<dbReference type="InterPro" id="IPR036291">
    <property type="entry name" value="NAD(P)-bd_dom_sf"/>
</dbReference>
<dbReference type="SUPFAM" id="SSF51735">
    <property type="entry name" value="NAD(P)-binding Rossmann-fold domains"/>
    <property type="match status" value="1"/>
</dbReference>
<feature type="domain" description="Class II aldolase/adducin N-terminal" evidence="3">
    <location>
        <begin position="26"/>
        <end position="225"/>
    </location>
</feature>